<dbReference type="InterPro" id="IPR011013">
    <property type="entry name" value="Gal_mutarotase_sf_dom"/>
</dbReference>
<dbReference type="Pfam" id="PF09261">
    <property type="entry name" value="Alpha-mann_mid"/>
    <property type="match status" value="1"/>
</dbReference>
<reference evidence="9 10" key="1">
    <citation type="submission" date="2023-08" db="EMBL/GenBank/DDBJ databases">
        <title>Annotated Genome Sequence of Vanrija albida AlHP1.</title>
        <authorList>
            <person name="Herzog R."/>
        </authorList>
    </citation>
    <scope>NUCLEOTIDE SEQUENCE [LARGE SCALE GENOMIC DNA]</scope>
    <source>
        <strain evidence="9 10">AlHP1</strain>
    </source>
</reference>
<evidence type="ECO:0000256" key="4">
    <source>
        <dbReference type="ARBA" id="ARBA00022723"/>
    </source>
</evidence>
<evidence type="ECO:0000259" key="8">
    <source>
        <dbReference type="SMART" id="SM00872"/>
    </source>
</evidence>
<dbReference type="EC" id="3.2.1.24" evidence="3"/>
<keyword evidence="4" id="KW-0479">Metal-binding</keyword>
<evidence type="ECO:0000256" key="5">
    <source>
        <dbReference type="ARBA" id="ARBA00022801"/>
    </source>
</evidence>
<dbReference type="InterPro" id="IPR015341">
    <property type="entry name" value="Glyco_hydro_38_cen"/>
</dbReference>
<evidence type="ECO:0000256" key="1">
    <source>
        <dbReference type="ARBA" id="ARBA00000365"/>
    </source>
</evidence>
<dbReference type="GO" id="GO:0004559">
    <property type="term" value="F:alpha-mannosidase activity"/>
    <property type="evidence" value="ECO:0007669"/>
    <property type="project" value="UniProtKB-EC"/>
</dbReference>
<comment type="catalytic activity">
    <reaction evidence="1">
        <text>Hydrolysis of terminal, non-reducing alpha-D-mannose residues in alpha-D-mannosides.</text>
        <dbReference type="EC" id="3.2.1.24"/>
    </reaction>
</comment>
<feature type="domain" description="Glycoside hydrolase family 38 central" evidence="8">
    <location>
        <begin position="578"/>
        <end position="657"/>
    </location>
</feature>
<dbReference type="SUPFAM" id="SSF74650">
    <property type="entry name" value="Galactose mutarotase-like"/>
    <property type="match status" value="1"/>
</dbReference>
<sequence>MTGGHTNGHANGHANGGESFPADGYPRFQSDARYKKLPQLEGRLKSFIGGYYSKNNLSSLLIAHRHDDAAHVQLESWSAPDHSKPLWAEAVKQAYKPARKGQDFGPDWSNHWFKVTVHIPAEYADYELVYLEWDSTGEAMVFDEEGNPYHGLTGGTNVDRRAEFIIPEAHRKAGVGHYWIEASCNGMFGVHDDMFGDLEDVDEESGKKWLLKHADLVVPNQEAVRLKYDFEFLHQLGTQLPADSSLAQTANWTANEMMNVFRKNDLECVTATRKVAENTLGKDWQARIIKDSEDVGKQDGTLWAIGHCHIDTAWLWPFSVTQQKSARSWSTQCDLMDRYPEYVFSATQPQQFKWVEELYPTLFTRILDKVKDGRFQPLGCTWVEMDTNMPSGEALARQFLYGQRYFEKRFGKRSSTFVLPDTFGYSSQLPQICRLSGAPNFFTQKISWNNINSFPHSTFNWAGLDGSQVLTHMTPVESYNSQVNVEEIRRAITRHKNIDVTKNALLLFGNGDGGGGPTAPMLEKLRRTRAVVSNRPDAAGILPQIKNGGTFEDFYDAVRTETKNGKTLPIWHGELYLEIHRATYTSQAMVKKGNRKSENLLREAEYAATLATLADKAYVYPKERLDAAWEDLLLCQFHDVLPGSSIHMVYDDAEEIYAKLHRTITAVIEEAYAVVYAGTKAVAAGDKASDVVVVNTLPGVAREEVIKVGDEHVLVAADGADDIGKPKPFEGAGATAKQVADDEFELANASVKVTIKGGRITSIVDVQLKKELIPVGESAGLIIYEDQPNYWDAWDVDYFHLEKAQHLKFDAVAVGSPKGLRASLLVSTTYDKSHIEFEISLDAVPASLAAGARSLIRVDAKAEWRQKHEFLKFELPLDIHSDVATYDTQFGVLTRPTHRNTSWDAAKFEVCAHKFADLSEFGYGVAVVNDCKYGYATAGNVVTLSLLRGPRMPDPETDMGAHAFSFGIYPHVGTFAESDVPAVAYAFNNPLKVRVGAGTGSARTPITVTGARNVVLETIKRGEDNADKTIIVRLFEQYGGKANATLRLHGLKVARAEVVNLLEDHVEDLEIVGGDAIALPFRGFEIKTVRLTL</sequence>
<evidence type="ECO:0000256" key="2">
    <source>
        <dbReference type="ARBA" id="ARBA00009792"/>
    </source>
</evidence>
<dbReference type="InterPro" id="IPR011682">
    <property type="entry name" value="Glyco_hydro_38_C"/>
</dbReference>
<evidence type="ECO:0000313" key="10">
    <source>
        <dbReference type="Proteomes" id="UP001565368"/>
    </source>
</evidence>
<dbReference type="SUPFAM" id="SSF88688">
    <property type="entry name" value="Families 57/38 glycoside transferase middle domain"/>
    <property type="match status" value="1"/>
</dbReference>
<feature type="compositionally biased region" description="Low complexity" evidence="7">
    <location>
        <begin position="7"/>
        <end position="17"/>
    </location>
</feature>
<dbReference type="InterPro" id="IPR041147">
    <property type="entry name" value="GH38_C"/>
</dbReference>
<dbReference type="Pfam" id="PF07748">
    <property type="entry name" value="Glyco_hydro_38C"/>
    <property type="match status" value="1"/>
</dbReference>
<organism evidence="9 10">
    <name type="scientific">Vanrija albida</name>
    <dbReference type="NCBI Taxonomy" id="181172"/>
    <lineage>
        <taxon>Eukaryota</taxon>
        <taxon>Fungi</taxon>
        <taxon>Dikarya</taxon>
        <taxon>Basidiomycota</taxon>
        <taxon>Agaricomycotina</taxon>
        <taxon>Tremellomycetes</taxon>
        <taxon>Trichosporonales</taxon>
        <taxon>Trichosporonaceae</taxon>
        <taxon>Vanrija</taxon>
    </lineage>
</organism>
<dbReference type="InterPro" id="IPR037094">
    <property type="entry name" value="Glyco_hydro_38_cen_sf"/>
</dbReference>
<dbReference type="InterPro" id="IPR028995">
    <property type="entry name" value="Glyco_hydro_57/38_cen_sf"/>
</dbReference>
<evidence type="ECO:0000256" key="7">
    <source>
        <dbReference type="SAM" id="MobiDB-lite"/>
    </source>
</evidence>
<dbReference type="RefSeq" id="XP_069209268.1">
    <property type="nucleotide sequence ID" value="XM_069351850.1"/>
</dbReference>
<dbReference type="Proteomes" id="UP001565368">
    <property type="component" value="Unassembled WGS sequence"/>
</dbReference>
<dbReference type="Pfam" id="PF22907">
    <property type="entry name" value="Ams1-like_1st"/>
    <property type="match status" value="1"/>
</dbReference>
<name>A0ABR3Q3N5_9TREE</name>
<keyword evidence="6 9" id="KW-0326">Glycosidase</keyword>
<dbReference type="InterPro" id="IPR027291">
    <property type="entry name" value="Glyco_hydro_38_N_sf"/>
</dbReference>
<evidence type="ECO:0000256" key="6">
    <source>
        <dbReference type="ARBA" id="ARBA00023295"/>
    </source>
</evidence>
<keyword evidence="10" id="KW-1185">Reference proteome</keyword>
<dbReference type="Gene3D" id="1.20.1270.50">
    <property type="entry name" value="Glycoside hydrolase family 38, central domain"/>
    <property type="match status" value="1"/>
</dbReference>
<evidence type="ECO:0000256" key="3">
    <source>
        <dbReference type="ARBA" id="ARBA00012752"/>
    </source>
</evidence>
<dbReference type="InterPro" id="IPR054723">
    <property type="entry name" value="Ams1-like_N"/>
</dbReference>
<dbReference type="SUPFAM" id="SSF88713">
    <property type="entry name" value="Glycoside hydrolase/deacetylase"/>
    <property type="match status" value="1"/>
</dbReference>
<protein>
    <recommendedName>
        <fullName evidence="3">alpha-mannosidase</fullName>
        <ecNumber evidence="3">3.2.1.24</ecNumber>
    </recommendedName>
</protein>
<dbReference type="InterPro" id="IPR000602">
    <property type="entry name" value="Glyco_hydro_38_N"/>
</dbReference>
<accession>A0ABR3Q3N5</accession>
<dbReference type="GeneID" id="95984349"/>
<evidence type="ECO:0000313" key="9">
    <source>
        <dbReference type="EMBL" id="KAL1409324.1"/>
    </source>
</evidence>
<dbReference type="Pfam" id="PF17677">
    <property type="entry name" value="Glyco_hydro38C2"/>
    <property type="match status" value="1"/>
</dbReference>
<comment type="similarity">
    <text evidence="2">Belongs to the glycosyl hydrolase 38 family.</text>
</comment>
<comment type="caution">
    <text evidence="9">The sequence shown here is derived from an EMBL/GenBank/DDBJ whole genome shotgun (WGS) entry which is preliminary data.</text>
</comment>
<dbReference type="Gene3D" id="3.20.110.10">
    <property type="entry name" value="Glycoside hydrolase 38, N terminal domain"/>
    <property type="match status" value="1"/>
</dbReference>
<dbReference type="Gene3D" id="2.70.98.30">
    <property type="entry name" value="Golgi alpha-mannosidase II, domain 4"/>
    <property type="match status" value="1"/>
</dbReference>
<feature type="region of interest" description="Disordered" evidence="7">
    <location>
        <begin position="1"/>
        <end position="22"/>
    </location>
</feature>
<proteinExistence type="inferred from homology"/>
<gene>
    <name evidence="9" type="primary">AMS1_1</name>
    <name evidence="9" type="ORF">Q8F55_003306</name>
</gene>
<dbReference type="PANTHER" id="PTHR46017:SF1">
    <property type="entry name" value="ALPHA-MANNOSIDASE 2C1"/>
    <property type="match status" value="1"/>
</dbReference>
<dbReference type="SMART" id="SM00872">
    <property type="entry name" value="Alpha-mann_mid"/>
    <property type="match status" value="1"/>
</dbReference>
<keyword evidence="5 9" id="KW-0378">Hydrolase</keyword>
<dbReference type="InterPro" id="IPR011330">
    <property type="entry name" value="Glyco_hydro/deAcase_b/a-brl"/>
</dbReference>
<dbReference type="EMBL" id="JBBXJM010000003">
    <property type="protein sequence ID" value="KAL1409324.1"/>
    <property type="molecule type" value="Genomic_DNA"/>
</dbReference>
<dbReference type="PANTHER" id="PTHR46017">
    <property type="entry name" value="ALPHA-MANNOSIDASE 2C1"/>
    <property type="match status" value="1"/>
</dbReference>
<dbReference type="Pfam" id="PF01074">
    <property type="entry name" value="Glyco_hydro_38N"/>
    <property type="match status" value="1"/>
</dbReference>